<dbReference type="AlphaFoldDB" id="A0ABD5SK06"/>
<sequence>ASREPLFFNASESGDIVTILRDETFDLSIDRRAAGEDWQGLQNFYRCGSVDMPNPCTDITRDLTLLNSPTVDSEEIYIPIAETHTTEKRLKYLRKTLSTVWEEFTIANLDKNTYPRATRSGNRVAFFYSENGSLISHTGDIAQTLTRTDLGRLNSGIWTGTYKKQDANLPIATLTSFSDTNTQETQLHVLLDNGTTVSKS</sequence>
<dbReference type="RefSeq" id="WP_379784234.1">
    <property type="nucleotide sequence ID" value="NZ_JBHSWW010000648.1"/>
</dbReference>
<accession>A0ABD5SK06</accession>
<protein>
    <submittedName>
        <fullName evidence="1">Uncharacterized protein</fullName>
    </submittedName>
</protein>
<feature type="non-terminal residue" evidence="1">
    <location>
        <position position="1"/>
    </location>
</feature>
<dbReference type="EMBL" id="JBHSWW010000648">
    <property type="protein sequence ID" value="MFC6755252.1"/>
    <property type="molecule type" value="Genomic_DNA"/>
</dbReference>
<dbReference type="Proteomes" id="UP001596442">
    <property type="component" value="Unassembled WGS sequence"/>
</dbReference>
<keyword evidence="2" id="KW-1185">Reference proteome</keyword>
<gene>
    <name evidence="1" type="ORF">ACFQEU_17530</name>
</gene>
<evidence type="ECO:0000313" key="1">
    <source>
        <dbReference type="EMBL" id="MFC6755252.1"/>
    </source>
</evidence>
<comment type="caution">
    <text evidence="1">The sequence shown here is derived from an EMBL/GenBank/DDBJ whole genome shotgun (WGS) entry which is preliminary data.</text>
</comment>
<organism evidence="1 2">
    <name type="scientific">Halorubrum tibetense</name>
    <dbReference type="NCBI Taxonomy" id="175631"/>
    <lineage>
        <taxon>Archaea</taxon>
        <taxon>Methanobacteriati</taxon>
        <taxon>Methanobacteriota</taxon>
        <taxon>Stenosarchaea group</taxon>
        <taxon>Halobacteria</taxon>
        <taxon>Halobacteriales</taxon>
        <taxon>Haloferacaceae</taxon>
        <taxon>Halorubrum</taxon>
    </lineage>
</organism>
<proteinExistence type="predicted"/>
<feature type="non-terminal residue" evidence="1">
    <location>
        <position position="200"/>
    </location>
</feature>
<name>A0ABD5SK06_9EURY</name>
<evidence type="ECO:0000313" key="2">
    <source>
        <dbReference type="Proteomes" id="UP001596442"/>
    </source>
</evidence>
<reference evidence="1 2" key="1">
    <citation type="journal article" date="2019" name="Int. J. Syst. Evol. Microbiol.">
        <title>The Global Catalogue of Microorganisms (GCM) 10K type strain sequencing project: providing services to taxonomists for standard genome sequencing and annotation.</title>
        <authorList>
            <consortium name="The Broad Institute Genomics Platform"/>
            <consortium name="The Broad Institute Genome Sequencing Center for Infectious Disease"/>
            <person name="Wu L."/>
            <person name="Ma J."/>
        </authorList>
    </citation>
    <scope>NUCLEOTIDE SEQUENCE [LARGE SCALE GENOMIC DNA]</scope>
    <source>
        <strain evidence="1 2">CGMCC 1.3239</strain>
    </source>
</reference>